<dbReference type="SUPFAM" id="SSF143081">
    <property type="entry name" value="BB1717-like"/>
    <property type="match status" value="1"/>
</dbReference>
<keyword evidence="5" id="KW-0190">Covalent protein-DNA linkage</keyword>
<dbReference type="Gene3D" id="3.90.1680.10">
    <property type="entry name" value="SOS response associated peptidase-like"/>
    <property type="match status" value="1"/>
</dbReference>
<gene>
    <name evidence="9" type="ORF">J0X13_11225</name>
</gene>
<evidence type="ECO:0000313" key="9">
    <source>
        <dbReference type="EMBL" id="MBO0331126.1"/>
    </source>
</evidence>
<keyword evidence="3" id="KW-0227">DNA damage</keyword>
<dbReference type="EMBL" id="JAFLND010000003">
    <property type="protein sequence ID" value="MBO0331126.1"/>
    <property type="molecule type" value="Genomic_DNA"/>
</dbReference>
<accession>A0ABS3EXY9</accession>
<reference evidence="9 10" key="1">
    <citation type="submission" date="2021-03" db="EMBL/GenBank/DDBJ databases">
        <title>Muricauda sp. CAU 1631 isolated from Incheon.</title>
        <authorList>
            <person name="Kim W."/>
        </authorList>
    </citation>
    <scope>NUCLEOTIDE SEQUENCE [LARGE SCALE GENOMIC DNA]</scope>
    <source>
        <strain evidence="9 10">CAU 1631</strain>
    </source>
</reference>
<proteinExistence type="inferred from homology"/>
<dbReference type="EC" id="3.4.-.-" evidence="8"/>
<comment type="similarity">
    <text evidence="1 8">Belongs to the SOS response-associated peptidase family.</text>
</comment>
<evidence type="ECO:0000256" key="8">
    <source>
        <dbReference type="RuleBase" id="RU364100"/>
    </source>
</evidence>
<evidence type="ECO:0000256" key="7">
    <source>
        <dbReference type="ARBA" id="ARBA00023239"/>
    </source>
</evidence>
<sequence length="253" mass="29462">MCYDVNAQLDSQLKRAMRDADEHAIKEIKEKMLRETDLPLFHVTGFQHPKMFIYTNESPNYPTVSQWGLVPSWARDKKDIWNKTLNARGETIFEKNSFKKSAKDKRCIICIDGFYEHHHQGKETVPYYISRKDKKPISLAGLWNEWTDRETGEVLNTFSIVTTEGNPMMAEIHNNPKLKGPRMPVILPDELEDEWLAEYKDELDQKKLEELLKSYPESGMTAHTVGKLRGKNAVGNQPEATEYFEYDDVKVEY</sequence>
<protein>
    <recommendedName>
        <fullName evidence="8">Abasic site processing protein</fullName>
        <ecNumber evidence="8">3.4.-.-</ecNumber>
    </recommendedName>
</protein>
<evidence type="ECO:0000256" key="2">
    <source>
        <dbReference type="ARBA" id="ARBA00022670"/>
    </source>
</evidence>
<keyword evidence="10" id="KW-1185">Reference proteome</keyword>
<keyword evidence="6" id="KW-0238">DNA-binding</keyword>
<dbReference type="InterPro" id="IPR036590">
    <property type="entry name" value="SRAP-like"/>
</dbReference>
<dbReference type="PANTHER" id="PTHR13604">
    <property type="entry name" value="DC12-RELATED"/>
    <property type="match status" value="1"/>
</dbReference>
<dbReference type="PANTHER" id="PTHR13604:SF0">
    <property type="entry name" value="ABASIC SITE PROCESSING PROTEIN HMCES"/>
    <property type="match status" value="1"/>
</dbReference>
<dbReference type="InterPro" id="IPR003738">
    <property type="entry name" value="SRAP"/>
</dbReference>
<keyword evidence="2 8" id="KW-0645">Protease</keyword>
<name>A0ABS3EXY9_9FLAO</name>
<dbReference type="Pfam" id="PF02586">
    <property type="entry name" value="SRAP"/>
    <property type="match status" value="1"/>
</dbReference>
<organism evidence="9 10">
    <name type="scientific">[Muricauda] lutisoli</name>
    <dbReference type="NCBI Taxonomy" id="2816035"/>
    <lineage>
        <taxon>Bacteria</taxon>
        <taxon>Pseudomonadati</taxon>
        <taxon>Bacteroidota</taxon>
        <taxon>Flavobacteriia</taxon>
        <taxon>Flavobacteriales</taxon>
        <taxon>Flavobacteriaceae</taxon>
        <taxon>Allomuricauda</taxon>
    </lineage>
</organism>
<dbReference type="Proteomes" id="UP000664163">
    <property type="component" value="Unassembled WGS sequence"/>
</dbReference>
<keyword evidence="4 8" id="KW-0378">Hydrolase</keyword>
<evidence type="ECO:0000256" key="4">
    <source>
        <dbReference type="ARBA" id="ARBA00022801"/>
    </source>
</evidence>
<dbReference type="RefSeq" id="WP_207071529.1">
    <property type="nucleotide sequence ID" value="NZ_JAFLND010000003.1"/>
</dbReference>
<evidence type="ECO:0000313" key="10">
    <source>
        <dbReference type="Proteomes" id="UP000664163"/>
    </source>
</evidence>
<evidence type="ECO:0000256" key="6">
    <source>
        <dbReference type="ARBA" id="ARBA00023125"/>
    </source>
</evidence>
<evidence type="ECO:0000256" key="3">
    <source>
        <dbReference type="ARBA" id="ARBA00022763"/>
    </source>
</evidence>
<comment type="caution">
    <text evidence="9">The sequence shown here is derived from an EMBL/GenBank/DDBJ whole genome shotgun (WGS) entry which is preliminary data.</text>
</comment>
<keyword evidence="7" id="KW-0456">Lyase</keyword>
<evidence type="ECO:0000256" key="5">
    <source>
        <dbReference type="ARBA" id="ARBA00023124"/>
    </source>
</evidence>
<evidence type="ECO:0000256" key="1">
    <source>
        <dbReference type="ARBA" id="ARBA00008136"/>
    </source>
</evidence>